<organism evidence="1 2">
    <name type="scientific">Methanobrevibacter gottschalkii</name>
    <dbReference type="NCBI Taxonomy" id="190974"/>
    <lineage>
        <taxon>Archaea</taxon>
        <taxon>Methanobacteriati</taxon>
        <taxon>Methanobacteriota</taxon>
        <taxon>Methanomada group</taxon>
        <taxon>Methanobacteria</taxon>
        <taxon>Methanobacteriales</taxon>
        <taxon>Methanobacteriaceae</taxon>
        <taxon>Methanobrevibacter</taxon>
    </lineage>
</organism>
<reference evidence="1 2" key="1">
    <citation type="submission" date="2016-10" db="EMBL/GenBank/DDBJ databases">
        <authorList>
            <person name="de Groot N.N."/>
        </authorList>
    </citation>
    <scope>NUCLEOTIDE SEQUENCE [LARGE SCALE GENOMIC DNA]</scope>
    <source>
        <strain evidence="1 2">DSM 11978</strain>
    </source>
</reference>
<proteinExistence type="predicted"/>
<accession>A0A1H7PPA3</accession>
<dbReference type="Proteomes" id="UP000199506">
    <property type="component" value="Unassembled WGS sequence"/>
</dbReference>
<dbReference type="STRING" id="190974.SAMN05216439_0428"/>
<sequence>MPDSIVLLEERKEVTTFLLDEGAITATTVTTPTGETPGYEYAGNKIKTDDVVTLSANSDIGKPTVKKYTAAEGEIILGIAVNDPVTMTGGKRKTAILVLGHLFRLKLASGLSNIGVNDRIALTSTGAIKSDEGEYIAMHPVASSDDYKYIEVFRPYDIGATGETGQT</sequence>
<name>A0A1H7PPA3_9EURY</name>
<evidence type="ECO:0000313" key="1">
    <source>
        <dbReference type="EMBL" id="SEL37602.1"/>
    </source>
</evidence>
<gene>
    <name evidence="1" type="ORF">SAMN05216439_0428</name>
</gene>
<dbReference type="AlphaFoldDB" id="A0A1H7PPA3"/>
<dbReference type="EMBL" id="FOAK01000016">
    <property type="protein sequence ID" value="SEL37602.1"/>
    <property type="molecule type" value="Genomic_DNA"/>
</dbReference>
<protein>
    <submittedName>
        <fullName evidence="1">Uncharacterized protein</fullName>
    </submittedName>
</protein>
<dbReference type="RefSeq" id="WP_257637981.1">
    <property type="nucleotide sequence ID" value="NZ_FOAK01000016.1"/>
</dbReference>
<evidence type="ECO:0000313" key="2">
    <source>
        <dbReference type="Proteomes" id="UP000199506"/>
    </source>
</evidence>